<comment type="similarity">
    <text evidence="6">Belongs to the acetyltransferase family. OlsB subfamily.</text>
</comment>
<keyword evidence="5" id="KW-0012">Acyltransferase</keyword>
<comment type="function">
    <text evidence="9">Catalyzes the first step in the biosynthesis of ornithine lipids, which are phosphorus-free membrane lipids. Catalyzes the 3-hydroxyacyl-acyl carrier protein-dependent acylation of ornithine to form lyso-ornithine lipid (LOL).</text>
</comment>
<evidence type="ECO:0000256" key="1">
    <source>
        <dbReference type="ARBA" id="ARBA00005189"/>
    </source>
</evidence>
<keyword evidence="2" id="KW-0444">Lipid biosynthesis</keyword>
<dbReference type="Pfam" id="PF13444">
    <property type="entry name" value="Acetyltransf_5"/>
    <property type="match status" value="1"/>
</dbReference>
<keyword evidence="4" id="KW-0443">Lipid metabolism</keyword>
<evidence type="ECO:0000256" key="6">
    <source>
        <dbReference type="ARBA" id="ARBA00038095"/>
    </source>
</evidence>
<proteinExistence type="inferred from homology"/>
<evidence type="ECO:0000256" key="9">
    <source>
        <dbReference type="ARBA" id="ARBA00045724"/>
    </source>
</evidence>
<dbReference type="PATRIC" id="fig|1458307.3.peg.1568"/>
<evidence type="ECO:0000256" key="3">
    <source>
        <dbReference type="ARBA" id="ARBA00022679"/>
    </source>
</evidence>
<name>A0A0K0Y540_9RHOB</name>
<dbReference type="STRING" id="1458307.OSB_15520"/>
<dbReference type="Gene3D" id="3.40.630.30">
    <property type="match status" value="1"/>
</dbReference>
<dbReference type="EC" id="2.3.2.30" evidence="7"/>
<dbReference type="PANTHER" id="PTHR37323">
    <property type="entry name" value="GCN5-RELATED N-ACETYLTRANSFERASE"/>
    <property type="match status" value="1"/>
</dbReference>
<accession>A0A0K0Y540</accession>
<evidence type="ECO:0000313" key="11">
    <source>
        <dbReference type="EMBL" id="AKS46103.1"/>
    </source>
</evidence>
<comment type="pathway">
    <text evidence="1">Lipid metabolism.</text>
</comment>
<evidence type="ECO:0000256" key="7">
    <source>
        <dbReference type="ARBA" id="ARBA00039058"/>
    </source>
</evidence>
<dbReference type="PANTHER" id="PTHR37323:SF1">
    <property type="entry name" value="L-ORNITHINE N(ALPHA)-ACYLTRANSFERASE"/>
    <property type="match status" value="1"/>
</dbReference>
<evidence type="ECO:0000256" key="10">
    <source>
        <dbReference type="ARBA" id="ARBA00047785"/>
    </source>
</evidence>
<dbReference type="InterPro" id="IPR016181">
    <property type="entry name" value="Acyl_CoA_acyltransferase"/>
</dbReference>
<comment type="catalytic activity">
    <reaction evidence="10">
        <text>a (3R)-hydroxyacyl-[ACP] + L-ornithine = a lyso-ornithine lipid + holo-[ACP] + H(+)</text>
        <dbReference type="Rhea" id="RHEA:20633"/>
        <dbReference type="Rhea" id="RHEA-COMP:9685"/>
        <dbReference type="Rhea" id="RHEA-COMP:9945"/>
        <dbReference type="ChEBI" id="CHEBI:15378"/>
        <dbReference type="ChEBI" id="CHEBI:46911"/>
        <dbReference type="ChEBI" id="CHEBI:64479"/>
        <dbReference type="ChEBI" id="CHEBI:78827"/>
        <dbReference type="ChEBI" id="CHEBI:138482"/>
        <dbReference type="EC" id="2.3.2.30"/>
    </reaction>
    <physiologicalReaction direction="left-to-right" evidence="10">
        <dbReference type="Rhea" id="RHEA:20634"/>
    </physiologicalReaction>
</comment>
<dbReference type="Proteomes" id="UP000067444">
    <property type="component" value="Chromosome"/>
</dbReference>
<evidence type="ECO:0000256" key="4">
    <source>
        <dbReference type="ARBA" id="ARBA00023098"/>
    </source>
</evidence>
<evidence type="ECO:0000256" key="5">
    <source>
        <dbReference type="ARBA" id="ARBA00023315"/>
    </source>
</evidence>
<dbReference type="AlphaFoldDB" id="A0A0K0Y540"/>
<dbReference type="KEGG" id="otm:OSB_15520"/>
<keyword evidence="12" id="KW-1185">Reference proteome</keyword>
<evidence type="ECO:0000256" key="2">
    <source>
        <dbReference type="ARBA" id="ARBA00022516"/>
    </source>
</evidence>
<dbReference type="GO" id="GO:0006629">
    <property type="term" value="P:lipid metabolic process"/>
    <property type="evidence" value="ECO:0007669"/>
    <property type="project" value="UniProtKB-KW"/>
</dbReference>
<sequence length="261" mass="28629">MSKLAELSDRMVNGAPLFETRLARTAADIRGAQALRYKIFVEEMGADGPLVDHAQALERDVFDAHAEQLLLIDLARAPDDQIVGVYRLLGREGASNAGQFYSETEFDLSPLTQSGRTVMELGRSCLHADYRGGAGMSYLWQALAEIVKERKVEILFGVASFHGTDLDALAPSLSLLHQNYLAPKDIRVTSKLKPHLNNEPVTDRVAAMRNVPALIKAYLRLGGFIGDGVFVDHAFNTTDVCLILDLARMTPKQASLYGGTR</sequence>
<reference evidence="11 12" key="1">
    <citation type="journal article" date="2015" name="Genome Announc.">
        <title>Closed Genome Sequence of Octadecabacter temperatus SB1, the First Mesophilic Species of the Genus Octadecabacter.</title>
        <authorList>
            <person name="Voget S."/>
            <person name="Billerbeck S."/>
            <person name="Simon M."/>
            <person name="Daniel R."/>
        </authorList>
    </citation>
    <scope>NUCLEOTIDE SEQUENCE [LARGE SCALE GENOMIC DNA]</scope>
    <source>
        <strain evidence="11 12">SB1</strain>
    </source>
</reference>
<evidence type="ECO:0000313" key="12">
    <source>
        <dbReference type="Proteomes" id="UP000067444"/>
    </source>
</evidence>
<dbReference type="InterPro" id="IPR052351">
    <property type="entry name" value="Ornithine_N-alpha-AT"/>
</dbReference>
<dbReference type="RefSeq" id="WP_234967362.1">
    <property type="nucleotide sequence ID" value="NZ_CP012160.1"/>
</dbReference>
<keyword evidence="3" id="KW-0808">Transferase</keyword>
<organism evidence="11 12">
    <name type="scientific">Octadecabacter temperatus</name>
    <dbReference type="NCBI Taxonomy" id="1458307"/>
    <lineage>
        <taxon>Bacteria</taxon>
        <taxon>Pseudomonadati</taxon>
        <taxon>Pseudomonadota</taxon>
        <taxon>Alphaproteobacteria</taxon>
        <taxon>Rhodobacterales</taxon>
        <taxon>Roseobacteraceae</taxon>
        <taxon>Octadecabacter</taxon>
    </lineage>
</organism>
<dbReference type="SUPFAM" id="SSF55729">
    <property type="entry name" value="Acyl-CoA N-acyltransferases (Nat)"/>
    <property type="match status" value="1"/>
</dbReference>
<evidence type="ECO:0000256" key="8">
    <source>
        <dbReference type="ARBA" id="ARBA00039866"/>
    </source>
</evidence>
<gene>
    <name evidence="11" type="ORF">OSB_15520</name>
</gene>
<protein>
    <recommendedName>
        <fullName evidence="8">L-ornithine N(alpha)-acyltransferase</fullName>
        <ecNumber evidence="7">2.3.2.30</ecNumber>
    </recommendedName>
</protein>
<dbReference type="EMBL" id="CP012160">
    <property type="protein sequence ID" value="AKS46103.1"/>
    <property type="molecule type" value="Genomic_DNA"/>
</dbReference>
<dbReference type="GO" id="GO:0043810">
    <property type="term" value="F:ornithine-acyl [acyl carrier protein] N-acyltransferase activity"/>
    <property type="evidence" value="ECO:0007669"/>
    <property type="project" value="UniProtKB-EC"/>
</dbReference>